<proteinExistence type="predicted"/>
<dbReference type="Gramene" id="OIT05693">
    <property type="protein sequence ID" value="OIT05693"/>
    <property type="gene ID" value="A4A49_05278"/>
</dbReference>
<reference evidence="1" key="1">
    <citation type="submission" date="2016-11" db="EMBL/GenBank/DDBJ databases">
        <title>The genome of Nicotiana attenuata.</title>
        <authorList>
            <person name="Xu S."/>
            <person name="Brockmoeller T."/>
            <person name="Gaquerel E."/>
            <person name="Navarro A."/>
            <person name="Kuhl H."/>
            <person name="Gase K."/>
            <person name="Ling Z."/>
            <person name="Zhou W."/>
            <person name="Kreitzer C."/>
            <person name="Stanke M."/>
            <person name="Tang H."/>
            <person name="Lyons E."/>
            <person name="Pandey P."/>
            <person name="Pandey S.P."/>
            <person name="Timmermann B."/>
            <person name="Baldwin I.T."/>
        </authorList>
    </citation>
    <scope>NUCLEOTIDE SEQUENCE [LARGE SCALE GENOMIC DNA]</scope>
    <source>
        <strain evidence="1">UT</strain>
    </source>
</reference>
<keyword evidence="2" id="KW-1185">Reference proteome</keyword>
<protein>
    <submittedName>
        <fullName evidence="1">Pearli1-like lipid transfer protein 3</fullName>
    </submittedName>
</protein>
<dbReference type="AlphaFoldDB" id="A0A1J6IKN7"/>
<organism evidence="1 2">
    <name type="scientific">Nicotiana attenuata</name>
    <name type="common">Coyote tobacco</name>
    <dbReference type="NCBI Taxonomy" id="49451"/>
    <lineage>
        <taxon>Eukaryota</taxon>
        <taxon>Viridiplantae</taxon>
        <taxon>Streptophyta</taxon>
        <taxon>Embryophyta</taxon>
        <taxon>Tracheophyta</taxon>
        <taxon>Spermatophyta</taxon>
        <taxon>Magnoliopsida</taxon>
        <taxon>eudicotyledons</taxon>
        <taxon>Gunneridae</taxon>
        <taxon>Pentapetalae</taxon>
        <taxon>asterids</taxon>
        <taxon>lamiids</taxon>
        <taxon>Solanales</taxon>
        <taxon>Solanaceae</taxon>
        <taxon>Nicotianoideae</taxon>
        <taxon>Nicotianeae</taxon>
        <taxon>Nicotiana</taxon>
    </lineage>
</organism>
<comment type="caution">
    <text evidence="1">The sequence shown here is derived from an EMBL/GenBank/DDBJ whole genome shotgun (WGS) entry which is preliminary data.</text>
</comment>
<gene>
    <name evidence="1" type="ORF">A4A49_05278</name>
</gene>
<dbReference type="EMBL" id="MJEQ01037184">
    <property type="protein sequence ID" value="OIT05693.1"/>
    <property type="molecule type" value="Genomic_DNA"/>
</dbReference>
<evidence type="ECO:0000313" key="2">
    <source>
        <dbReference type="Proteomes" id="UP000187609"/>
    </source>
</evidence>
<name>A0A1J6IKN7_NICAT</name>
<accession>A0A1J6IKN7</accession>
<dbReference type="Proteomes" id="UP000187609">
    <property type="component" value="Unassembled WGS sequence"/>
</dbReference>
<evidence type="ECO:0000313" key="1">
    <source>
        <dbReference type="EMBL" id="OIT05693.1"/>
    </source>
</evidence>
<sequence>MAVTLVARAMVAAPTAVVVRGMAAELAMDKAGTRDMCKFSWWIGGSGNWESSNDAMLQLDRGAGGFRGGSLLVHSHKSKCAGNKSECATLP</sequence>